<keyword evidence="1" id="KW-0732">Signal</keyword>
<dbReference type="InterPro" id="IPR038607">
    <property type="entry name" value="PhoD-like_sf"/>
</dbReference>
<dbReference type="Proteomes" id="UP000650081">
    <property type="component" value="Unassembled WGS sequence"/>
</dbReference>
<sequence>MRIFIPLLLCFLLVGCQRSGPTLAAPTTFKIAFGSCAHQDKPQPLLDVATGLSPDVFVYLGDNIYGDSYTLDTLRAKYGRLAAKPEFQRLKASTPLLAVWDDHDYGWNDAGRHFPFKEASKEIFLDFWEVPATSERRQHPGIYGTEWLERDGRKVQIILLDTRTFRDELLHRDKSDTVFKNDYVPNFSADSTFLGAAQWTWLEAQLKMPADARIIASSNQFSHEYNGWESWTNVPREQQRMLDLIRSTKANGIFFISGDVHWGEISRMESAGLYPIYDVTSSGITQTWDIIEPNKYRRGKAIAQNNVGMITLTFKGNEGQAQLSIFDATALPVVTEGVDINQLRVK</sequence>
<dbReference type="Gene3D" id="3.60.21.70">
    <property type="entry name" value="PhoD-like phosphatase"/>
    <property type="match status" value="1"/>
</dbReference>
<evidence type="ECO:0000313" key="4">
    <source>
        <dbReference type="Proteomes" id="UP000650081"/>
    </source>
</evidence>
<evidence type="ECO:0000259" key="2">
    <source>
        <dbReference type="Pfam" id="PF09423"/>
    </source>
</evidence>
<organism evidence="3 4">
    <name type="scientific">Neolewinella lacunae</name>
    <dbReference type="NCBI Taxonomy" id="1517758"/>
    <lineage>
        <taxon>Bacteria</taxon>
        <taxon>Pseudomonadati</taxon>
        <taxon>Bacteroidota</taxon>
        <taxon>Saprospiria</taxon>
        <taxon>Saprospirales</taxon>
        <taxon>Lewinellaceae</taxon>
        <taxon>Neolewinella</taxon>
    </lineage>
</organism>
<dbReference type="SUPFAM" id="SSF56300">
    <property type="entry name" value="Metallo-dependent phosphatases"/>
    <property type="match status" value="1"/>
</dbReference>
<dbReference type="InterPro" id="IPR018946">
    <property type="entry name" value="PhoD-like_MPP"/>
</dbReference>
<dbReference type="PANTHER" id="PTHR33987:SF1">
    <property type="entry name" value="CALCINEURIN-LIKE METALLO-PHOSPHOESTERASE SUPERFAMILY PROTEIN"/>
    <property type="match status" value="1"/>
</dbReference>
<keyword evidence="4" id="KW-1185">Reference proteome</keyword>
<dbReference type="RefSeq" id="WP_187468229.1">
    <property type="nucleotide sequence ID" value="NZ_JACSIT010000151.1"/>
</dbReference>
<dbReference type="CDD" id="cd07389">
    <property type="entry name" value="MPP_PhoD"/>
    <property type="match status" value="1"/>
</dbReference>
<dbReference type="InterPro" id="IPR029052">
    <property type="entry name" value="Metallo-depent_PP-like"/>
</dbReference>
<feature type="chain" id="PRO_5038058059" evidence="1">
    <location>
        <begin position="25"/>
        <end position="346"/>
    </location>
</feature>
<dbReference type="Pfam" id="PF09423">
    <property type="entry name" value="PhoD"/>
    <property type="match status" value="1"/>
</dbReference>
<comment type="caution">
    <text evidence="3">The sequence shown here is derived from an EMBL/GenBank/DDBJ whole genome shotgun (WGS) entry which is preliminary data.</text>
</comment>
<gene>
    <name evidence="3" type="ORF">H9S92_18730</name>
</gene>
<name>A0A923PRM9_9BACT</name>
<dbReference type="PANTHER" id="PTHR33987">
    <property type="entry name" value="CALCINEURIN-LIKE METALLO-PHOSPHOESTERASE SUPERFAMILY PROTEIN"/>
    <property type="match status" value="1"/>
</dbReference>
<protein>
    <submittedName>
        <fullName evidence="3">Alkaline phosphatase family protein</fullName>
    </submittedName>
</protein>
<feature type="domain" description="PhoD-like phosphatase metallophosphatase" evidence="2">
    <location>
        <begin position="53"/>
        <end position="270"/>
    </location>
</feature>
<accession>A0A923PRM9</accession>
<evidence type="ECO:0000256" key="1">
    <source>
        <dbReference type="SAM" id="SignalP"/>
    </source>
</evidence>
<reference evidence="3" key="1">
    <citation type="submission" date="2020-08" db="EMBL/GenBank/DDBJ databases">
        <title>Lewinella bacteria from marine environments.</title>
        <authorList>
            <person name="Zhong Y."/>
        </authorList>
    </citation>
    <scope>NUCLEOTIDE SEQUENCE</scope>
    <source>
        <strain evidence="3">KCTC 42187</strain>
    </source>
</reference>
<dbReference type="AlphaFoldDB" id="A0A923PRM9"/>
<feature type="signal peptide" evidence="1">
    <location>
        <begin position="1"/>
        <end position="24"/>
    </location>
</feature>
<dbReference type="PROSITE" id="PS51257">
    <property type="entry name" value="PROKAR_LIPOPROTEIN"/>
    <property type="match status" value="1"/>
</dbReference>
<evidence type="ECO:0000313" key="3">
    <source>
        <dbReference type="EMBL" id="MBC6996213.1"/>
    </source>
</evidence>
<dbReference type="EMBL" id="JACSIT010000151">
    <property type="protein sequence ID" value="MBC6996213.1"/>
    <property type="molecule type" value="Genomic_DNA"/>
</dbReference>
<proteinExistence type="predicted"/>